<evidence type="ECO:0008006" key="5">
    <source>
        <dbReference type="Google" id="ProtNLM"/>
    </source>
</evidence>
<feature type="region of interest" description="Disordered" evidence="1">
    <location>
        <begin position="105"/>
        <end position="161"/>
    </location>
</feature>
<dbReference type="Proteomes" id="UP001296873">
    <property type="component" value="Unassembled WGS sequence"/>
</dbReference>
<feature type="compositionally biased region" description="Low complexity" evidence="1">
    <location>
        <begin position="124"/>
        <end position="135"/>
    </location>
</feature>
<keyword evidence="2" id="KW-0732">Signal</keyword>
<name>A0ABS1D918_9PROT</name>
<evidence type="ECO:0000256" key="2">
    <source>
        <dbReference type="SAM" id="SignalP"/>
    </source>
</evidence>
<dbReference type="EMBL" id="NRRL01000003">
    <property type="protein sequence ID" value="MBK1666901.1"/>
    <property type="molecule type" value="Genomic_DNA"/>
</dbReference>
<comment type="caution">
    <text evidence="3">The sequence shown here is derived from an EMBL/GenBank/DDBJ whole genome shotgun (WGS) entry which is preliminary data.</text>
</comment>
<sequence>MERSMSAIKVKLLAATAALALLPASASAEATLPPELQQISQSETASTKDAAQAKAKAEPPVGIEIDPTSVKQLRDMAERQTRIKMLRLELTEKELQAEIDALAAEKEDANAEPAEPPVRDPRNYPQYWQQQPQQPGAMGPRSQMPPGFNPRPSDDLSKLPNLVSIGGAGGDLVARANLNGGLVLLREGDRLPGGFVVHEVSRNAVTVKSDVTEDTYLLTANGAERTDGADPQSRGAMFRPMGQ</sequence>
<feature type="compositionally biased region" description="Polar residues" evidence="1">
    <location>
        <begin position="37"/>
        <end position="49"/>
    </location>
</feature>
<accession>A0ABS1D918</accession>
<feature type="region of interest" description="Disordered" evidence="1">
    <location>
        <begin position="34"/>
        <end position="67"/>
    </location>
</feature>
<gene>
    <name evidence="3" type="ORF">CKO28_02445</name>
</gene>
<evidence type="ECO:0000256" key="1">
    <source>
        <dbReference type="SAM" id="MobiDB-lite"/>
    </source>
</evidence>
<feature type="signal peptide" evidence="2">
    <location>
        <begin position="1"/>
        <end position="28"/>
    </location>
</feature>
<dbReference type="InterPro" id="IPR022753">
    <property type="entry name" value="T4SS_pilus_biogen_PilP"/>
</dbReference>
<evidence type="ECO:0000313" key="4">
    <source>
        <dbReference type="Proteomes" id="UP001296873"/>
    </source>
</evidence>
<feature type="region of interest" description="Disordered" evidence="1">
    <location>
        <begin position="222"/>
        <end position="243"/>
    </location>
</feature>
<proteinExistence type="predicted"/>
<dbReference type="NCBIfam" id="TIGR03021">
    <property type="entry name" value="pilP_fam"/>
    <property type="match status" value="1"/>
</dbReference>
<organism evidence="3 4">
    <name type="scientific">Rhodovibrio sodomensis</name>
    <dbReference type="NCBI Taxonomy" id="1088"/>
    <lineage>
        <taxon>Bacteria</taxon>
        <taxon>Pseudomonadati</taxon>
        <taxon>Pseudomonadota</taxon>
        <taxon>Alphaproteobacteria</taxon>
        <taxon>Rhodospirillales</taxon>
        <taxon>Rhodovibrionaceae</taxon>
        <taxon>Rhodovibrio</taxon>
    </lineage>
</organism>
<protein>
    <recommendedName>
        <fullName evidence="5">Type IV pilus biogenesis protein PilP</fullName>
    </recommendedName>
</protein>
<keyword evidence="4" id="KW-1185">Reference proteome</keyword>
<feature type="chain" id="PRO_5045480388" description="Type IV pilus biogenesis protein PilP" evidence="2">
    <location>
        <begin position="29"/>
        <end position="243"/>
    </location>
</feature>
<reference evidence="3 4" key="1">
    <citation type="journal article" date="2020" name="Microorganisms">
        <title>Osmotic Adaptation and Compatible Solute Biosynthesis of Phototrophic Bacteria as Revealed from Genome Analyses.</title>
        <authorList>
            <person name="Imhoff J.F."/>
            <person name="Rahn T."/>
            <person name="Kunzel S."/>
            <person name="Keller A."/>
            <person name="Neulinger S.C."/>
        </authorList>
    </citation>
    <scope>NUCLEOTIDE SEQUENCE [LARGE SCALE GENOMIC DNA]</scope>
    <source>
        <strain evidence="3 4">DSM 9895</strain>
    </source>
</reference>
<evidence type="ECO:0000313" key="3">
    <source>
        <dbReference type="EMBL" id="MBK1666901.1"/>
    </source>
</evidence>